<evidence type="ECO:0000313" key="3">
    <source>
        <dbReference type="EMBL" id="PEH71292.1"/>
    </source>
</evidence>
<dbReference type="Proteomes" id="UP000219788">
    <property type="component" value="Unassembled WGS sequence"/>
</dbReference>
<dbReference type="GO" id="GO:0035438">
    <property type="term" value="F:cyclic-di-GMP binding"/>
    <property type="evidence" value="ECO:0007669"/>
    <property type="project" value="InterPro"/>
</dbReference>
<name>A0A2A7TYQ9_EDWTA</name>
<dbReference type="OrthoDB" id="5840260at2"/>
<dbReference type="AlphaFoldDB" id="A0A2A7TYQ9"/>
<evidence type="ECO:0000313" key="4">
    <source>
        <dbReference type="Proteomes" id="UP000219788"/>
    </source>
</evidence>
<dbReference type="RefSeq" id="WP_098142791.1">
    <property type="nucleotide sequence ID" value="NZ_CP084419.1"/>
</dbReference>
<dbReference type="EMBL" id="PDDV01000013">
    <property type="protein sequence ID" value="PEH71292.1"/>
    <property type="molecule type" value="Genomic_DNA"/>
</dbReference>
<accession>A0A2A7TYQ9</accession>
<dbReference type="NCBIfam" id="TIGR03369">
    <property type="entry name" value="cellulose_bcsE"/>
    <property type="match status" value="1"/>
</dbReference>
<dbReference type="STRING" id="636.AAW15_00455"/>
<dbReference type="InterPro" id="IPR017745">
    <property type="entry name" value="BcsE"/>
</dbReference>
<protein>
    <recommendedName>
        <fullName evidence="1">Cellulose biosynthesis protein BcsE</fullName>
    </recommendedName>
</protein>
<comment type="caution">
    <text evidence="3">The sequence shown here is derived from an EMBL/GenBank/DDBJ whole genome shotgun (WGS) entry which is preliminary data.</text>
</comment>
<organism evidence="3 4">
    <name type="scientific">Edwardsiella tarda</name>
    <dbReference type="NCBI Taxonomy" id="636"/>
    <lineage>
        <taxon>Bacteria</taxon>
        <taxon>Pseudomonadati</taxon>
        <taxon>Pseudomonadota</taxon>
        <taxon>Gammaproteobacteria</taxon>
        <taxon>Enterobacterales</taxon>
        <taxon>Hafniaceae</taxon>
        <taxon>Edwardsiella</taxon>
    </lineage>
</organism>
<feature type="region of interest" description="Disordered" evidence="2">
    <location>
        <begin position="475"/>
        <end position="504"/>
    </location>
</feature>
<dbReference type="Pfam" id="PF10995">
    <property type="entry name" value="CBP_BcsE"/>
    <property type="match status" value="1"/>
</dbReference>
<evidence type="ECO:0000256" key="1">
    <source>
        <dbReference type="NCBIfam" id="TIGR03369"/>
    </source>
</evidence>
<proteinExistence type="predicted"/>
<gene>
    <name evidence="3" type="primary">bcsE</name>
    <name evidence="3" type="ORF">CRM76_04725</name>
</gene>
<sequence>MAQSFTLGISQLWDELQVGQLHGLYWLGCDRTQDVLSLCRQTIQAQQTVARVTLIDVGGEAASILEEGYQQGPESLAIYRLAPTPSALMAFPNELSRLLNQRPHLLLLLLPAAALVHQPANWLAEWLQRISDVLQRHNATLFIFNHGMGTDSLRNQLIPLNRQLYGLVSLRWQLDCWRYDVAFWSNTSGVSAQQNIELIATPQGWEVANNATITLQPHQDEQEYLAHNAALEGAPPFSEHWHLFASNQELFTAALTAQAATLLFSLAQNDQVDDLARQIHTLRRQRGNALKIVVRELTTKQRSSDERLLLACGANTVIPLGATLSNTLVIIEGLQGHTFPRHVPANITTLLNSLRPLKLRGYQPYLRFCTLLLDLLDNPLLPHNGRGTLVSLQPVSGMEAEQLLALCRVRRDGDLITLDQQRLVLFLAYCRPHELKTALRSIFPLSIAELFSSYRIWHQDGELLLELTRMRDQAPSVRPALDTPAPSFCEAPEQHQGPQPRRLPTPIVLGRISAEATQ</sequence>
<reference evidence="4" key="1">
    <citation type="submission" date="2017-09" db="EMBL/GenBank/DDBJ databases">
        <title>FDA dAtabase for Regulatory Grade micrObial Sequences (FDA-ARGOS): Supporting development and validation of Infectious Disease Dx tests.</title>
        <authorList>
            <person name="Goldberg B."/>
            <person name="Campos J."/>
            <person name="Tallon L."/>
            <person name="Sadzewicz L."/>
            <person name="Ott S."/>
            <person name="Zhao X."/>
            <person name="Nagaraj S."/>
            <person name="Vavikolanu K."/>
            <person name="Aluvathingal J."/>
            <person name="Nadendla S."/>
            <person name="Geyer C."/>
            <person name="Sichtig H."/>
        </authorList>
    </citation>
    <scope>NUCLEOTIDE SEQUENCE [LARGE SCALE GENOMIC DNA]</scope>
    <source>
        <strain evidence="4">FDAARGOS_370</strain>
    </source>
</reference>
<evidence type="ECO:0000256" key="2">
    <source>
        <dbReference type="SAM" id="MobiDB-lite"/>
    </source>
</evidence>